<evidence type="ECO:0000256" key="2">
    <source>
        <dbReference type="ARBA" id="ARBA00022741"/>
    </source>
</evidence>
<dbReference type="PANTHER" id="PTHR42939:SF1">
    <property type="entry name" value="ABC TRANSPORTER ATP-BINDING PROTEIN ALBC-RELATED"/>
    <property type="match status" value="1"/>
</dbReference>
<comment type="caution">
    <text evidence="5">The sequence shown here is derived from an EMBL/GenBank/DDBJ whole genome shotgun (WGS) entry which is preliminary data.</text>
</comment>
<evidence type="ECO:0000256" key="1">
    <source>
        <dbReference type="ARBA" id="ARBA00022448"/>
    </source>
</evidence>
<evidence type="ECO:0000259" key="4">
    <source>
        <dbReference type="Pfam" id="PF00005"/>
    </source>
</evidence>
<dbReference type="Gene3D" id="3.40.50.300">
    <property type="entry name" value="P-loop containing nucleotide triphosphate hydrolases"/>
    <property type="match status" value="1"/>
</dbReference>
<dbReference type="Proteomes" id="UP000177152">
    <property type="component" value="Unassembled WGS sequence"/>
</dbReference>
<keyword evidence="1" id="KW-0813">Transport</keyword>
<reference evidence="5 6" key="1">
    <citation type="journal article" date="2016" name="Nat. Commun.">
        <title>Thousands of microbial genomes shed light on interconnected biogeochemical processes in an aquifer system.</title>
        <authorList>
            <person name="Anantharaman K."/>
            <person name="Brown C.T."/>
            <person name="Hug L.A."/>
            <person name="Sharon I."/>
            <person name="Castelle C.J."/>
            <person name="Probst A.J."/>
            <person name="Thomas B.C."/>
            <person name="Singh A."/>
            <person name="Wilkins M.J."/>
            <person name="Karaoz U."/>
            <person name="Brodie E.L."/>
            <person name="Williams K.H."/>
            <person name="Hubbard S.S."/>
            <person name="Banfield J.F."/>
        </authorList>
    </citation>
    <scope>NUCLEOTIDE SEQUENCE [LARGE SCALE GENOMIC DNA]</scope>
</reference>
<gene>
    <name evidence="5" type="ORF">A2633_04320</name>
</gene>
<dbReference type="InterPro" id="IPR027417">
    <property type="entry name" value="P-loop_NTPase"/>
</dbReference>
<dbReference type="AlphaFoldDB" id="A0A1G2K5X1"/>
<proteinExistence type="predicted"/>
<name>A0A1G2K5X1_9BACT</name>
<accession>A0A1G2K5X1</accession>
<protein>
    <recommendedName>
        <fullName evidence="4">ABC transporter domain-containing protein</fullName>
    </recommendedName>
</protein>
<dbReference type="EMBL" id="MHQC01000049">
    <property type="protein sequence ID" value="OGZ93828.1"/>
    <property type="molecule type" value="Genomic_DNA"/>
</dbReference>
<evidence type="ECO:0000313" key="5">
    <source>
        <dbReference type="EMBL" id="OGZ93828.1"/>
    </source>
</evidence>
<dbReference type="GO" id="GO:0005524">
    <property type="term" value="F:ATP binding"/>
    <property type="evidence" value="ECO:0007669"/>
    <property type="project" value="UniProtKB-KW"/>
</dbReference>
<keyword evidence="3" id="KW-0067">ATP-binding</keyword>
<evidence type="ECO:0000256" key="3">
    <source>
        <dbReference type="ARBA" id="ARBA00022840"/>
    </source>
</evidence>
<feature type="domain" description="ABC transporter" evidence="4">
    <location>
        <begin position="24"/>
        <end position="89"/>
    </location>
</feature>
<dbReference type="InterPro" id="IPR003439">
    <property type="entry name" value="ABC_transporter-like_ATP-bd"/>
</dbReference>
<dbReference type="GO" id="GO:0016887">
    <property type="term" value="F:ATP hydrolysis activity"/>
    <property type="evidence" value="ECO:0007669"/>
    <property type="project" value="InterPro"/>
</dbReference>
<dbReference type="InterPro" id="IPR051782">
    <property type="entry name" value="ABC_Transporter_VariousFunc"/>
</dbReference>
<evidence type="ECO:0000313" key="6">
    <source>
        <dbReference type="Proteomes" id="UP000177152"/>
    </source>
</evidence>
<dbReference type="Pfam" id="PF00005">
    <property type="entry name" value="ABC_tran"/>
    <property type="match status" value="1"/>
</dbReference>
<organism evidence="5 6">
    <name type="scientific">Candidatus Sungbacteria bacterium RIFCSPHIGHO2_01_FULL_47_32</name>
    <dbReference type="NCBI Taxonomy" id="1802264"/>
    <lineage>
        <taxon>Bacteria</taxon>
        <taxon>Candidatus Sungiibacteriota</taxon>
    </lineage>
</organism>
<sequence>MNAIEIKNLTKQYSRFGKKTEVVSDLSLSIAAGEVFGFLGPNGAGKTTTIKMLVGLSRPDKGEIKILGGYPGSFSVREKIGFMPETPAFYSYLTDMSF</sequence>
<dbReference type="PANTHER" id="PTHR42939">
    <property type="entry name" value="ABC TRANSPORTER ATP-BINDING PROTEIN ALBC-RELATED"/>
    <property type="match status" value="1"/>
</dbReference>
<dbReference type="SUPFAM" id="SSF52540">
    <property type="entry name" value="P-loop containing nucleoside triphosphate hydrolases"/>
    <property type="match status" value="1"/>
</dbReference>
<keyword evidence="2" id="KW-0547">Nucleotide-binding</keyword>